<feature type="signal peptide" evidence="1">
    <location>
        <begin position="1"/>
        <end position="30"/>
    </location>
</feature>
<dbReference type="KEGG" id="orp:MOP44_26565"/>
<dbReference type="Gene3D" id="2.60.40.1120">
    <property type="entry name" value="Carboxypeptidase-like, regulatory domain"/>
    <property type="match status" value="1"/>
</dbReference>
<sequence length="595" mass="62135">MALGITTQPTAWQARILLCALLAVSLAASAQQTPPTDSNAPLGTAASVHGVVMNAASGEPLPRALVQINGGSGQAVLTDGDGRFEISGLPQGPNVFMLTKPGFEDAAGAEKGQILRDLRGYTHDVYITSNTPALTFSMRPTNSIRGHIELSTGDVALNIGVTLLQRQIHNGRASWRNSNGTRTNADGNFHFAHLDDGDYVVKAGPAPEAELSGNNGAVVIDLGASPTDNSTPNPNRARLRINGYPEIYFPDAREFSGAAHFHLEGGEQSDAGINLPLEAFHAVNATVVLPAELRAKTPGNFINTEVLGPEGQQVPYGPSLEPDSGQLSVRLPDGSYTIRVSAMRPNLHQRGSIRVQDSLAGQADVTVAGRDITKRIAVGPMVGGSLQVMVTRTAQGGTSGVPGHNGEVFVEIAQASPLNDGMQSVFAQGSGPGAIETVPPAPGKYWVHTIIADSSLCEDSFTAGSSNLGREPLVVGQGGATAPLTLNLRDNCGNLKVSLPSTAAGLTAGEEPSYTIYLVPDFDTTADAASQTLRASTNSSFTFTSLTPGSYHVYAFAAPVNLEYRNRDVLAQYHGQPVTVAPGANTDLVLEVPAQ</sequence>
<keyword evidence="2" id="KW-0645">Protease</keyword>
<dbReference type="GO" id="GO:0004180">
    <property type="term" value="F:carboxypeptidase activity"/>
    <property type="evidence" value="ECO:0007669"/>
    <property type="project" value="UniProtKB-KW"/>
</dbReference>
<keyword evidence="2" id="KW-0378">Hydrolase</keyword>
<keyword evidence="1" id="KW-0732">Signal</keyword>
<dbReference type="Proteomes" id="UP001059380">
    <property type="component" value="Chromosome"/>
</dbReference>
<gene>
    <name evidence="2" type="ORF">MOP44_26565</name>
</gene>
<keyword evidence="2" id="KW-0121">Carboxypeptidase</keyword>
<dbReference type="Pfam" id="PF13620">
    <property type="entry name" value="CarboxypepD_reg"/>
    <property type="match status" value="1"/>
</dbReference>
<proteinExistence type="predicted"/>
<organism evidence="2 3">
    <name type="scientific">Occallatibacter riparius</name>
    <dbReference type="NCBI Taxonomy" id="1002689"/>
    <lineage>
        <taxon>Bacteria</taxon>
        <taxon>Pseudomonadati</taxon>
        <taxon>Acidobacteriota</taxon>
        <taxon>Terriglobia</taxon>
        <taxon>Terriglobales</taxon>
        <taxon>Acidobacteriaceae</taxon>
        <taxon>Occallatibacter</taxon>
    </lineage>
</organism>
<evidence type="ECO:0000256" key="1">
    <source>
        <dbReference type="SAM" id="SignalP"/>
    </source>
</evidence>
<evidence type="ECO:0000313" key="2">
    <source>
        <dbReference type="EMBL" id="UWZ84106.1"/>
    </source>
</evidence>
<keyword evidence="3" id="KW-1185">Reference proteome</keyword>
<dbReference type="AlphaFoldDB" id="A0A9J7BQU1"/>
<protein>
    <submittedName>
        <fullName evidence="2">Carboxypeptidase-like regulatory domain-containing protein</fullName>
    </submittedName>
</protein>
<dbReference type="EMBL" id="CP093313">
    <property type="protein sequence ID" value="UWZ84106.1"/>
    <property type="molecule type" value="Genomic_DNA"/>
</dbReference>
<dbReference type="SUPFAM" id="SSF49464">
    <property type="entry name" value="Carboxypeptidase regulatory domain-like"/>
    <property type="match status" value="1"/>
</dbReference>
<accession>A0A9J7BQU1</accession>
<feature type="chain" id="PRO_5039944514" evidence="1">
    <location>
        <begin position="31"/>
        <end position="595"/>
    </location>
</feature>
<evidence type="ECO:0000313" key="3">
    <source>
        <dbReference type="Proteomes" id="UP001059380"/>
    </source>
</evidence>
<dbReference type="InterPro" id="IPR008969">
    <property type="entry name" value="CarboxyPept-like_regulatory"/>
</dbReference>
<name>A0A9J7BQU1_9BACT</name>
<reference evidence="2" key="1">
    <citation type="submission" date="2021-04" db="EMBL/GenBank/DDBJ databases">
        <title>Phylogenetic analysis of Acidobacteriaceae.</title>
        <authorList>
            <person name="Qiu L."/>
            <person name="Zhang Q."/>
        </authorList>
    </citation>
    <scope>NUCLEOTIDE SEQUENCE</scope>
    <source>
        <strain evidence="2">DSM 25168</strain>
    </source>
</reference>
<dbReference type="RefSeq" id="WP_260793610.1">
    <property type="nucleotide sequence ID" value="NZ_CP093313.1"/>
</dbReference>